<name>A0A840P2R3_9ACTN</name>
<reference evidence="2 3" key="1">
    <citation type="submission" date="2020-08" db="EMBL/GenBank/DDBJ databases">
        <title>Genomic Encyclopedia of Type Strains, Phase IV (KMG-IV): sequencing the most valuable type-strain genomes for metagenomic binning, comparative biology and taxonomic classification.</title>
        <authorList>
            <person name="Goeker M."/>
        </authorList>
    </citation>
    <scope>NUCLEOTIDE SEQUENCE [LARGE SCALE GENOMIC DNA]</scope>
    <source>
        <strain evidence="2 3">DSM 45615</strain>
    </source>
</reference>
<keyword evidence="3" id="KW-1185">Reference proteome</keyword>
<comment type="caution">
    <text evidence="2">The sequence shown here is derived from an EMBL/GenBank/DDBJ whole genome shotgun (WGS) entry which is preliminary data.</text>
</comment>
<protein>
    <submittedName>
        <fullName evidence="2">Uncharacterized protein</fullName>
    </submittedName>
</protein>
<evidence type="ECO:0000313" key="3">
    <source>
        <dbReference type="Proteomes" id="UP000578449"/>
    </source>
</evidence>
<keyword evidence="1" id="KW-0812">Transmembrane</keyword>
<dbReference type="AlphaFoldDB" id="A0A840P2R3"/>
<evidence type="ECO:0000313" key="2">
    <source>
        <dbReference type="EMBL" id="MBB5133652.1"/>
    </source>
</evidence>
<proteinExistence type="predicted"/>
<evidence type="ECO:0000256" key="1">
    <source>
        <dbReference type="SAM" id="Phobius"/>
    </source>
</evidence>
<dbReference type="EMBL" id="JACHGN010000006">
    <property type="protein sequence ID" value="MBB5133652.1"/>
    <property type="molecule type" value="Genomic_DNA"/>
</dbReference>
<sequence length="106" mass="11667">MDGSEHLEVRPAHAGRWRWRYVGPAADGGRAVRLSNTDYHSAEEARRGARAAYPEVPFAQTGDGGPPSLAARARHGLRRLVVLGMLGLLFYHLLRRALGGNEQRPD</sequence>
<keyword evidence="1" id="KW-0472">Membrane</keyword>
<gene>
    <name evidence="2" type="ORF">HNP84_003378</name>
</gene>
<keyword evidence="1" id="KW-1133">Transmembrane helix</keyword>
<accession>A0A840P2R3</accession>
<dbReference type="Proteomes" id="UP000578449">
    <property type="component" value="Unassembled WGS sequence"/>
</dbReference>
<organism evidence="2 3">
    <name type="scientific">Thermocatellispora tengchongensis</name>
    <dbReference type="NCBI Taxonomy" id="1073253"/>
    <lineage>
        <taxon>Bacteria</taxon>
        <taxon>Bacillati</taxon>
        <taxon>Actinomycetota</taxon>
        <taxon>Actinomycetes</taxon>
        <taxon>Streptosporangiales</taxon>
        <taxon>Streptosporangiaceae</taxon>
        <taxon>Thermocatellispora</taxon>
    </lineage>
</organism>
<feature type="transmembrane region" description="Helical" evidence="1">
    <location>
        <begin position="76"/>
        <end position="94"/>
    </location>
</feature>
<dbReference type="RefSeq" id="WP_185050596.1">
    <property type="nucleotide sequence ID" value="NZ_BAABIX010000001.1"/>
</dbReference>